<dbReference type="Pfam" id="PF07727">
    <property type="entry name" value="RVT_2"/>
    <property type="match status" value="2"/>
</dbReference>
<keyword evidence="1" id="KW-0378">Hydrolase</keyword>
<evidence type="ECO:0000259" key="4">
    <source>
        <dbReference type="Pfam" id="PF13976"/>
    </source>
</evidence>
<dbReference type="GO" id="GO:0003676">
    <property type="term" value="F:nucleic acid binding"/>
    <property type="evidence" value="ECO:0007669"/>
    <property type="project" value="InterPro"/>
</dbReference>
<evidence type="ECO:0000259" key="3">
    <source>
        <dbReference type="Pfam" id="PF07727"/>
    </source>
</evidence>
<dbReference type="Pfam" id="PF14223">
    <property type="entry name" value="Retrotran_gag_2"/>
    <property type="match status" value="1"/>
</dbReference>
<dbReference type="InterPro" id="IPR036397">
    <property type="entry name" value="RNaseH_sf"/>
</dbReference>
<feature type="compositionally biased region" description="Polar residues" evidence="2">
    <location>
        <begin position="578"/>
        <end position="594"/>
    </location>
</feature>
<dbReference type="Pfam" id="PF13976">
    <property type="entry name" value="gag_pre-integrs"/>
    <property type="match status" value="1"/>
</dbReference>
<feature type="compositionally biased region" description="Low complexity" evidence="2">
    <location>
        <begin position="560"/>
        <end position="577"/>
    </location>
</feature>
<dbReference type="PANTHER" id="PTHR47481">
    <property type="match status" value="1"/>
</dbReference>
<keyword evidence="1" id="KW-0645">Protease</keyword>
<gene>
    <name evidence="6" type="ORF">RHSIM_Rhsim02G0228300</name>
</gene>
<dbReference type="OrthoDB" id="1845088at2759"/>
<feature type="domain" description="Retrovirus-related Pol polyprotein from transposon TNT 1-94-like beta-barrel" evidence="5">
    <location>
        <begin position="667"/>
        <end position="744"/>
    </location>
</feature>
<dbReference type="AlphaFoldDB" id="A0A834HCX0"/>
<reference evidence="6" key="1">
    <citation type="submission" date="2019-11" db="EMBL/GenBank/DDBJ databases">
        <authorList>
            <person name="Liu Y."/>
            <person name="Hou J."/>
            <person name="Li T.-Q."/>
            <person name="Guan C.-H."/>
            <person name="Wu X."/>
            <person name="Wu H.-Z."/>
            <person name="Ling F."/>
            <person name="Zhang R."/>
            <person name="Shi X.-G."/>
            <person name="Ren J.-P."/>
            <person name="Chen E.-F."/>
            <person name="Sun J.-M."/>
        </authorList>
    </citation>
    <scope>NUCLEOTIDE SEQUENCE</scope>
    <source>
        <strain evidence="6">Adult_tree_wgs_1</strain>
        <tissue evidence="6">Leaves</tissue>
    </source>
</reference>
<dbReference type="PANTHER" id="PTHR47481:SF10">
    <property type="entry name" value="COPIA-LIKE POLYPROTEIN_RETROTRANSPOSON"/>
    <property type="match status" value="1"/>
</dbReference>
<feature type="compositionally biased region" description="Polar residues" evidence="2">
    <location>
        <begin position="970"/>
        <end position="984"/>
    </location>
</feature>
<comment type="caution">
    <text evidence="6">The sequence shown here is derived from an EMBL/GenBank/DDBJ whole genome shotgun (WGS) entry which is preliminary data.</text>
</comment>
<dbReference type="InterPro" id="IPR012337">
    <property type="entry name" value="RNaseH-like_sf"/>
</dbReference>
<accession>A0A834HCX0</accession>
<name>A0A834HCX0_RHOSS</name>
<evidence type="ECO:0000256" key="1">
    <source>
        <dbReference type="ARBA" id="ARBA00022750"/>
    </source>
</evidence>
<dbReference type="InterPro" id="IPR013103">
    <property type="entry name" value="RVT_2"/>
</dbReference>
<dbReference type="Proteomes" id="UP000626092">
    <property type="component" value="Unassembled WGS sequence"/>
</dbReference>
<feature type="domain" description="Reverse transcriptase Ty1/copia-type" evidence="3">
    <location>
        <begin position="245"/>
        <end position="320"/>
    </location>
</feature>
<feature type="region of interest" description="Disordered" evidence="2">
    <location>
        <begin position="901"/>
        <end position="997"/>
    </location>
</feature>
<evidence type="ECO:0000313" key="6">
    <source>
        <dbReference type="EMBL" id="KAF7149901.1"/>
    </source>
</evidence>
<proteinExistence type="predicted"/>
<organism evidence="6 7">
    <name type="scientific">Rhododendron simsii</name>
    <name type="common">Sims's rhododendron</name>
    <dbReference type="NCBI Taxonomy" id="118357"/>
    <lineage>
        <taxon>Eukaryota</taxon>
        <taxon>Viridiplantae</taxon>
        <taxon>Streptophyta</taxon>
        <taxon>Embryophyta</taxon>
        <taxon>Tracheophyta</taxon>
        <taxon>Spermatophyta</taxon>
        <taxon>Magnoliopsida</taxon>
        <taxon>eudicotyledons</taxon>
        <taxon>Gunneridae</taxon>
        <taxon>Pentapetalae</taxon>
        <taxon>asterids</taxon>
        <taxon>Ericales</taxon>
        <taxon>Ericaceae</taxon>
        <taxon>Ericoideae</taxon>
        <taxon>Rhodoreae</taxon>
        <taxon>Rhododendron</taxon>
    </lineage>
</organism>
<protein>
    <recommendedName>
        <fullName evidence="8">Integrase catalytic domain-containing protein</fullName>
    </recommendedName>
</protein>
<dbReference type="Pfam" id="PF22936">
    <property type="entry name" value="Pol_BBD"/>
    <property type="match status" value="1"/>
</dbReference>
<feature type="region of interest" description="Disordered" evidence="2">
    <location>
        <begin position="134"/>
        <end position="230"/>
    </location>
</feature>
<feature type="region of interest" description="Disordered" evidence="2">
    <location>
        <begin position="550"/>
        <end position="617"/>
    </location>
</feature>
<evidence type="ECO:0000313" key="7">
    <source>
        <dbReference type="Proteomes" id="UP000626092"/>
    </source>
</evidence>
<dbReference type="InterPro" id="IPR025724">
    <property type="entry name" value="GAG-pre-integrase_dom"/>
</dbReference>
<dbReference type="SUPFAM" id="SSF53098">
    <property type="entry name" value="Ribonuclease H-like"/>
    <property type="match status" value="1"/>
</dbReference>
<feature type="domain" description="GAG-pre-integrase" evidence="4">
    <location>
        <begin position="776"/>
        <end position="824"/>
    </location>
</feature>
<dbReference type="SUPFAM" id="SSF56672">
    <property type="entry name" value="DNA/RNA polymerases"/>
    <property type="match status" value="2"/>
</dbReference>
<feature type="compositionally biased region" description="Polar residues" evidence="2">
    <location>
        <begin position="203"/>
        <end position="217"/>
    </location>
</feature>
<sequence>MHLSKNGIVHQMSCPKTPEQNGVVERKHRHVVEHGLALLFHANVPKKYWVDAFMTSITPACEYLGVDVFLVSENMQRTSLNPNPCLVFSLVTVKNTKDTAADEGDLATFTDWVQATQNDLAVSCGHELFTRTQMMSPDPRNLDSNLINPNPLALQSEPILDPPALEDEQNPNLFTSPPPCHDQSKSAIEPESIVPNISEDTNHSSPQTSNSNTDPTPITNPLPTPSTNPHQMITRAKNQIFKPNPNMADPSLFVSKSNSGVLILLLYVDDIIVTGDSTSQIESIIEILSRKFAMKDLGPLHYFLGIEVHHTSDGLLLTQSSSTTVVGRYPYPCQINVANFVSLRLTETNYLLWRTQILSLIESQDVLGFVDGGEPMPSRYLQNSSEKAEKEKALNPDFQAWVKTDRLVKAWITSTLSEEVLGLAVGLVTSREVWDALHTSFAQDSQTREFELNCSLQSLTKDGRTISEYIRSFKTICDELNAIGKPVSDKNKVFQLLHGLGPKYDNFTTTMLKPPMPSFTDLIPMLHNHELRNKKIFKEEPVHTMAFVGHQQNGGGPRFNGGRNRNWNQRGNTQNGQYQNFSSKGKGFIQTSPQVGPRKPHVTTESPQGKSKPQENRRGGAIICQICDKGGHDALHCWQRFNHAYQPHEVPQALAAMTLESPIDEDWLPDTGATSHMTGNRDKLFNLTSYTGRDYVMVGNGEKLKITHIGDAQLPAKHNDILLHDVLLVPDIKKNLLSVSQLTSDLPCHFEFTSDGFVVKDQKTNQVMARGNRKGGLYVLDGTEKQALFSARFRTTSEDVWHQRLGHPQAKVVSYLNNKNMIKITPACEYLGVDVFLVSENMQRTSLNPNPCLVFSLVTVKNTKDTAADEGDLATFTDWVQATQNDLAVSCGHELFTRTQMMSPDPRNLDSNLINPNPLALQSEPILDPPALEDEQNPNLFTSPPPCHDQSKSAIEPESIVPNISEDTNHSSPQTSNSNTDPTPITNPLPTPSTNPHQMITRAKNQIFKPNPNMADPSLFVSKSNSGVLILLLYVDDIIVTGDSTSQIESIIEILSRKFAMKDLGPLHYFLGIEVHHTSDGLLLTQTIHCSLSSHEENS</sequence>
<evidence type="ECO:0000256" key="2">
    <source>
        <dbReference type="SAM" id="MobiDB-lite"/>
    </source>
</evidence>
<keyword evidence="7" id="KW-1185">Reference proteome</keyword>
<dbReference type="Gene3D" id="3.30.420.10">
    <property type="entry name" value="Ribonuclease H-like superfamily/Ribonuclease H"/>
    <property type="match status" value="1"/>
</dbReference>
<dbReference type="GO" id="GO:0004190">
    <property type="term" value="F:aspartic-type endopeptidase activity"/>
    <property type="evidence" value="ECO:0007669"/>
    <property type="project" value="UniProtKB-KW"/>
</dbReference>
<evidence type="ECO:0008006" key="8">
    <source>
        <dbReference type="Google" id="ProtNLM"/>
    </source>
</evidence>
<dbReference type="InterPro" id="IPR054722">
    <property type="entry name" value="PolX-like_BBD"/>
</dbReference>
<dbReference type="EMBL" id="WJXA01000002">
    <property type="protein sequence ID" value="KAF7149901.1"/>
    <property type="molecule type" value="Genomic_DNA"/>
</dbReference>
<keyword evidence="1" id="KW-0064">Aspartyl protease</keyword>
<evidence type="ECO:0000259" key="5">
    <source>
        <dbReference type="Pfam" id="PF22936"/>
    </source>
</evidence>
<feature type="domain" description="Reverse transcriptase Ty1/copia-type" evidence="3">
    <location>
        <begin position="1012"/>
        <end position="1087"/>
    </location>
</feature>
<dbReference type="InterPro" id="IPR043502">
    <property type="entry name" value="DNA/RNA_pol_sf"/>
</dbReference>